<feature type="region of interest" description="Disordered" evidence="1">
    <location>
        <begin position="15"/>
        <end position="37"/>
    </location>
</feature>
<dbReference type="AlphaFoldDB" id="A0A9I9EB47"/>
<proteinExistence type="predicted"/>
<evidence type="ECO:0000313" key="2">
    <source>
        <dbReference type="EnsemblPlants" id="MELO3C031139.2.1"/>
    </source>
</evidence>
<accession>A0A9I9EB47</accession>
<reference evidence="2" key="1">
    <citation type="submission" date="2023-03" db="UniProtKB">
        <authorList>
            <consortium name="EnsemblPlants"/>
        </authorList>
    </citation>
    <scope>IDENTIFICATION</scope>
</reference>
<evidence type="ECO:0000256" key="1">
    <source>
        <dbReference type="SAM" id="MobiDB-lite"/>
    </source>
</evidence>
<protein>
    <submittedName>
        <fullName evidence="2">Uncharacterized protein</fullName>
    </submittedName>
</protein>
<dbReference type="Gramene" id="MELO3C031139.2.1">
    <property type="protein sequence ID" value="MELO3C031139.2.1"/>
    <property type="gene ID" value="MELO3C031139.2"/>
</dbReference>
<organism evidence="2">
    <name type="scientific">Cucumis melo</name>
    <name type="common">Muskmelon</name>
    <dbReference type="NCBI Taxonomy" id="3656"/>
    <lineage>
        <taxon>Eukaryota</taxon>
        <taxon>Viridiplantae</taxon>
        <taxon>Streptophyta</taxon>
        <taxon>Embryophyta</taxon>
        <taxon>Tracheophyta</taxon>
        <taxon>Spermatophyta</taxon>
        <taxon>Magnoliopsida</taxon>
        <taxon>eudicotyledons</taxon>
        <taxon>Gunneridae</taxon>
        <taxon>Pentapetalae</taxon>
        <taxon>rosids</taxon>
        <taxon>fabids</taxon>
        <taxon>Cucurbitales</taxon>
        <taxon>Cucurbitaceae</taxon>
        <taxon>Benincaseae</taxon>
        <taxon>Cucumis</taxon>
    </lineage>
</organism>
<name>A0A9I9EB47_CUCME</name>
<dbReference type="EnsemblPlants" id="MELO3C031139.2.1">
    <property type="protein sequence ID" value="MELO3C031139.2.1"/>
    <property type="gene ID" value="MELO3C031139.2"/>
</dbReference>
<sequence>MEGDCRRRSRWTEERQGQQRSCDFEEEEDESGGGLWV</sequence>